<organism evidence="2 3">
    <name type="scientific">Opisthorchis viverrini</name>
    <name type="common">Southeast Asian liver fluke</name>
    <dbReference type="NCBI Taxonomy" id="6198"/>
    <lineage>
        <taxon>Eukaryota</taxon>
        <taxon>Metazoa</taxon>
        <taxon>Spiralia</taxon>
        <taxon>Lophotrochozoa</taxon>
        <taxon>Platyhelminthes</taxon>
        <taxon>Trematoda</taxon>
        <taxon>Digenea</taxon>
        <taxon>Opisthorchiida</taxon>
        <taxon>Opisthorchiata</taxon>
        <taxon>Opisthorchiidae</taxon>
        <taxon>Opisthorchis</taxon>
    </lineage>
</organism>
<dbReference type="Proteomes" id="UP000054324">
    <property type="component" value="Unassembled WGS sequence"/>
</dbReference>
<name>A0A074ZNX9_OPIVI</name>
<accession>A0A074ZNX9</accession>
<dbReference type="CTD" id="20319649"/>
<dbReference type="RefSeq" id="XP_009168742.1">
    <property type="nucleotide sequence ID" value="XM_009170478.1"/>
</dbReference>
<reference evidence="2 3" key="1">
    <citation type="submission" date="2013-11" db="EMBL/GenBank/DDBJ databases">
        <title>Opisthorchis viverrini - life in the bile duct.</title>
        <authorList>
            <person name="Young N.D."/>
            <person name="Nagarajan N."/>
            <person name="Lin S.J."/>
            <person name="Korhonen P.K."/>
            <person name="Jex A.R."/>
            <person name="Hall R.S."/>
            <person name="Safavi-Hemami H."/>
            <person name="Kaewkong W."/>
            <person name="Bertrand D."/>
            <person name="Gao S."/>
            <person name="Seet Q."/>
            <person name="Wongkham S."/>
            <person name="Teh B.T."/>
            <person name="Wongkham C."/>
            <person name="Intapan P.M."/>
            <person name="Maleewong W."/>
            <person name="Yang X."/>
            <person name="Hu M."/>
            <person name="Wang Z."/>
            <person name="Hofmann A."/>
            <person name="Sternberg P.W."/>
            <person name="Tan P."/>
            <person name="Wang J."/>
            <person name="Gasser R.B."/>
        </authorList>
    </citation>
    <scope>NUCLEOTIDE SEQUENCE [LARGE SCALE GENOMIC DNA]</scope>
</reference>
<sequence>MVLLVQQRSAANTTISKALGYRAAHKSQRFCHLGFGRPCSLNMNLHTFVRLSMPHPNIQQNKKVPRISENAREGNSATSVAKRSDISKLLINTLVVLLGFGRLNNAQRGTGVWLKLHIHYHFCGKRRHTFSNPQPRGPGDCVGQTSTHGPTWYERLCECCADILQYSSVGLRAIDVARLVVPIQEDGNDQRS</sequence>
<proteinExistence type="predicted"/>
<dbReference type="KEGG" id="ovi:T265_05467"/>
<gene>
    <name evidence="2" type="ORF">T265_05467</name>
</gene>
<dbReference type="GeneID" id="20319649"/>
<feature type="region of interest" description="Disordered" evidence="1">
    <location>
        <begin position="59"/>
        <end position="78"/>
    </location>
</feature>
<dbReference type="AlphaFoldDB" id="A0A074ZNX9"/>
<evidence type="ECO:0000313" key="3">
    <source>
        <dbReference type="Proteomes" id="UP000054324"/>
    </source>
</evidence>
<evidence type="ECO:0000313" key="2">
    <source>
        <dbReference type="EMBL" id="KER27507.1"/>
    </source>
</evidence>
<keyword evidence="3" id="KW-1185">Reference proteome</keyword>
<dbReference type="EMBL" id="KL596721">
    <property type="protein sequence ID" value="KER27507.1"/>
    <property type="molecule type" value="Genomic_DNA"/>
</dbReference>
<protein>
    <submittedName>
        <fullName evidence="2">Uncharacterized protein</fullName>
    </submittedName>
</protein>
<evidence type="ECO:0000256" key="1">
    <source>
        <dbReference type="SAM" id="MobiDB-lite"/>
    </source>
</evidence>